<organism evidence="1">
    <name type="scientific">Solanum lycopersicum</name>
    <name type="common">Tomato</name>
    <name type="synonym">Lycopersicon esculentum</name>
    <dbReference type="NCBI Taxonomy" id="4081"/>
    <lineage>
        <taxon>Eukaryota</taxon>
        <taxon>Viridiplantae</taxon>
        <taxon>Streptophyta</taxon>
        <taxon>Embryophyta</taxon>
        <taxon>Tracheophyta</taxon>
        <taxon>Spermatophyta</taxon>
        <taxon>Magnoliopsida</taxon>
        <taxon>eudicotyledons</taxon>
        <taxon>Gunneridae</taxon>
        <taxon>Pentapetalae</taxon>
        <taxon>asterids</taxon>
        <taxon>lamiids</taxon>
        <taxon>Solanales</taxon>
        <taxon>Solanaceae</taxon>
        <taxon>Solanoideae</taxon>
        <taxon>Solaneae</taxon>
        <taxon>Solanum</taxon>
        <taxon>Solanum subgen. Lycopersicon</taxon>
    </lineage>
</organism>
<proteinExistence type="predicted"/>
<dbReference type="Gramene" id="Solyc02g005440.2.1">
    <property type="protein sequence ID" value="Solyc02g005440.2.1.1"/>
    <property type="gene ID" value="Solyc02g005440.2"/>
</dbReference>
<evidence type="ECO:0000313" key="2">
    <source>
        <dbReference type="Proteomes" id="UP000004994"/>
    </source>
</evidence>
<name>A0A3Q7EVA9_SOLLC</name>
<evidence type="ECO:0000313" key="1">
    <source>
        <dbReference type="EnsemblPlants" id="Solyc02g005440.2.1.1"/>
    </source>
</evidence>
<dbReference type="AlphaFoldDB" id="A0A3Q7EVA9"/>
<reference evidence="1" key="2">
    <citation type="submission" date="2019-01" db="UniProtKB">
        <authorList>
            <consortium name="EnsemblPlants"/>
        </authorList>
    </citation>
    <scope>IDENTIFICATION</scope>
    <source>
        <strain evidence="1">cv. Heinz 1706</strain>
    </source>
</reference>
<dbReference type="Proteomes" id="UP000004994">
    <property type="component" value="Chromosome 2"/>
</dbReference>
<dbReference type="InParanoid" id="A0A3Q7EVA9"/>
<protein>
    <submittedName>
        <fullName evidence="1">Uncharacterized protein</fullName>
    </submittedName>
</protein>
<reference evidence="1" key="1">
    <citation type="journal article" date="2012" name="Nature">
        <title>The tomato genome sequence provides insights into fleshy fruit evolution.</title>
        <authorList>
            <consortium name="Tomato Genome Consortium"/>
        </authorList>
    </citation>
    <scope>NUCLEOTIDE SEQUENCE [LARGE SCALE GENOMIC DNA]</scope>
    <source>
        <strain evidence="1">cv. Heinz 1706</strain>
    </source>
</reference>
<dbReference type="EnsemblPlants" id="Solyc02g005440.2.1">
    <property type="protein sequence ID" value="Solyc02g005440.2.1.1"/>
    <property type="gene ID" value="Solyc02g005440.2"/>
</dbReference>
<sequence>MHFFEHLMDAKNIMSSTFGFKKSLAMCLSREFSNTSWVRK</sequence>
<accession>A0A3Q7EVA9</accession>
<keyword evidence="2" id="KW-1185">Reference proteome</keyword>